<comment type="caution">
    <text evidence="7">The sequence shown here is derived from an EMBL/GenBank/DDBJ whole genome shotgun (WGS) entry which is preliminary data.</text>
</comment>
<evidence type="ECO:0000259" key="6">
    <source>
        <dbReference type="Pfam" id="PF01323"/>
    </source>
</evidence>
<dbReference type="PANTHER" id="PTHR42943">
    <property type="entry name" value="GLUTATHIONE S-TRANSFERASE KAPPA"/>
    <property type="match status" value="1"/>
</dbReference>
<evidence type="ECO:0000313" key="7">
    <source>
        <dbReference type="EMBL" id="CAD2180671.1"/>
    </source>
</evidence>
<accession>A0A6V7W2J1</accession>
<dbReference type="Pfam" id="PF01323">
    <property type="entry name" value="DSBA"/>
    <property type="match status" value="1"/>
</dbReference>
<sequence length="232" mass="26766">MSSIQKPLLKLYYDIGSPYSWVAFESLLRYEKILNIQLELLPVSIGHIFKATSKNIPNAMQMPQKANYFQKDLMLVGAYWGIPLQPSKDFKEEFVNNSTLNPPRFLTAVKLNAPEYLIKASREYWMKAWSRHEPFYGTDTIIEICKKLNIPEEKNLLEATQSTDASNLLKERTNEVLKLGAFGLPWITLKRNISGNEEIFSFWGSDRLPIICNLLGKEFYGPLKENLNKNII</sequence>
<dbReference type="Gene3D" id="3.40.30.10">
    <property type="entry name" value="Glutaredoxin"/>
    <property type="match status" value="1"/>
</dbReference>
<dbReference type="InterPro" id="IPR036249">
    <property type="entry name" value="Thioredoxin-like_sf"/>
</dbReference>
<dbReference type="FunFam" id="3.40.30.10:FF:000096">
    <property type="entry name" value="Glutathione S-transferase kappa"/>
    <property type="match status" value="1"/>
</dbReference>
<dbReference type="GO" id="GO:0004602">
    <property type="term" value="F:glutathione peroxidase activity"/>
    <property type="evidence" value="ECO:0007669"/>
    <property type="project" value="TreeGrafter"/>
</dbReference>
<dbReference type="PIRSF" id="PIRSF006386">
    <property type="entry name" value="HCCAis_GSTk"/>
    <property type="match status" value="1"/>
</dbReference>
<dbReference type="GO" id="GO:0005739">
    <property type="term" value="C:mitochondrion"/>
    <property type="evidence" value="ECO:0007669"/>
    <property type="project" value="TreeGrafter"/>
</dbReference>
<dbReference type="InterPro" id="IPR001853">
    <property type="entry name" value="DSBA-like_thioredoxin_dom"/>
</dbReference>
<keyword evidence="2 4" id="KW-0808">Transferase</keyword>
<evidence type="ECO:0000256" key="5">
    <source>
        <dbReference type="PIRSR" id="PIRSR006386-1"/>
    </source>
</evidence>
<feature type="active site" description="Nucleophile" evidence="5">
    <location>
        <position position="17"/>
    </location>
</feature>
<dbReference type="GO" id="GO:0006749">
    <property type="term" value="P:glutathione metabolic process"/>
    <property type="evidence" value="ECO:0007669"/>
    <property type="project" value="TreeGrafter"/>
</dbReference>
<comment type="similarity">
    <text evidence="1 4">Belongs to the GST superfamily. Kappa family.</text>
</comment>
<gene>
    <name evidence="7" type="ORF">MENT_LOCUS32762</name>
</gene>
<dbReference type="PANTHER" id="PTHR42943:SF2">
    <property type="entry name" value="GLUTATHIONE S-TRANSFERASE KAPPA 1"/>
    <property type="match status" value="1"/>
</dbReference>
<evidence type="ECO:0000256" key="2">
    <source>
        <dbReference type="ARBA" id="ARBA00022679"/>
    </source>
</evidence>
<evidence type="ECO:0000256" key="4">
    <source>
        <dbReference type="PIRNR" id="PIRNR006386"/>
    </source>
</evidence>
<dbReference type="Proteomes" id="UP000580250">
    <property type="component" value="Unassembled WGS sequence"/>
</dbReference>
<evidence type="ECO:0000256" key="1">
    <source>
        <dbReference type="ARBA" id="ARBA00006494"/>
    </source>
</evidence>
<evidence type="ECO:0000256" key="3">
    <source>
        <dbReference type="ARBA" id="ARBA00047960"/>
    </source>
</evidence>
<dbReference type="GO" id="GO:0004364">
    <property type="term" value="F:glutathione transferase activity"/>
    <property type="evidence" value="ECO:0007669"/>
    <property type="project" value="UniProtKB-UniRule"/>
</dbReference>
<name>A0A6V7W2J1_MELEN</name>
<proteinExistence type="inferred from homology"/>
<reference evidence="7 8" key="1">
    <citation type="submission" date="2020-08" db="EMBL/GenBank/DDBJ databases">
        <authorList>
            <person name="Koutsovoulos G."/>
            <person name="Danchin GJ E."/>
        </authorList>
    </citation>
    <scope>NUCLEOTIDE SEQUENCE [LARGE SCALE GENOMIC DNA]</scope>
</reference>
<dbReference type="EC" id="2.5.1.18" evidence="4"/>
<dbReference type="OrthoDB" id="4664297at2759"/>
<dbReference type="GO" id="GO:0005777">
    <property type="term" value="C:peroxisome"/>
    <property type="evidence" value="ECO:0007669"/>
    <property type="project" value="TreeGrafter"/>
</dbReference>
<dbReference type="InterPro" id="IPR014440">
    <property type="entry name" value="HCCAis_GSTk"/>
</dbReference>
<organism evidence="7 8">
    <name type="scientific">Meloidogyne enterolobii</name>
    <name type="common">Root-knot nematode worm</name>
    <name type="synonym">Meloidogyne mayaguensis</name>
    <dbReference type="NCBI Taxonomy" id="390850"/>
    <lineage>
        <taxon>Eukaryota</taxon>
        <taxon>Metazoa</taxon>
        <taxon>Ecdysozoa</taxon>
        <taxon>Nematoda</taxon>
        <taxon>Chromadorea</taxon>
        <taxon>Rhabditida</taxon>
        <taxon>Tylenchina</taxon>
        <taxon>Tylenchomorpha</taxon>
        <taxon>Tylenchoidea</taxon>
        <taxon>Meloidogynidae</taxon>
        <taxon>Meloidogyninae</taxon>
        <taxon>Meloidogyne</taxon>
    </lineage>
</organism>
<dbReference type="EMBL" id="CAJEWN010000377">
    <property type="protein sequence ID" value="CAD2180671.1"/>
    <property type="molecule type" value="Genomic_DNA"/>
</dbReference>
<dbReference type="SUPFAM" id="SSF52833">
    <property type="entry name" value="Thioredoxin-like"/>
    <property type="match status" value="1"/>
</dbReference>
<comment type="catalytic activity">
    <reaction evidence="3 4">
        <text>RX + glutathione = an S-substituted glutathione + a halide anion + H(+)</text>
        <dbReference type="Rhea" id="RHEA:16437"/>
        <dbReference type="ChEBI" id="CHEBI:15378"/>
        <dbReference type="ChEBI" id="CHEBI:16042"/>
        <dbReference type="ChEBI" id="CHEBI:17792"/>
        <dbReference type="ChEBI" id="CHEBI:57925"/>
        <dbReference type="ChEBI" id="CHEBI:90779"/>
        <dbReference type="EC" id="2.5.1.18"/>
    </reaction>
</comment>
<dbReference type="InterPro" id="IPR051924">
    <property type="entry name" value="GST_Kappa/NadH"/>
</dbReference>
<evidence type="ECO:0000313" key="8">
    <source>
        <dbReference type="Proteomes" id="UP000580250"/>
    </source>
</evidence>
<feature type="domain" description="DSBA-like thioredoxin" evidence="6">
    <location>
        <begin position="10"/>
        <end position="209"/>
    </location>
</feature>
<protein>
    <recommendedName>
        <fullName evidence="4">Glutathione S-transferase kappa</fullName>
        <ecNumber evidence="4">2.5.1.18</ecNumber>
    </recommendedName>
</protein>
<dbReference type="AlphaFoldDB" id="A0A6V7W2J1"/>